<dbReference type="InterPro" id="IPR010920">
    <property type="entry name" value="LSM_dom_sf"/>
</dbReference>
<comment type="caution">
    <text evidence="2">The sequence shown here is derived from an EMBL/GenBank/DDBJ whole genome shotgun (WGS) entry which is preliminary data.</text>
</comment>
<feature type="region of interest" description="Disordered" evidence="1">
    <location>
        <begin position="1"/>
        <end position="21"/>
    </location>
</feature>
<dbReference type="Gene3D" id="2.30.30.100">
    <property type="match status" value="1"/>
</dbReference>
<dbReference type="PANTHER" id="PTHR21415:SF1">
    <property type="entry name" value="U7 SNRNA-ASSOCIATED SM-LIKE PROTEIN LSM11"/>
    <property type="match status" value="1"/>
</dbReference>
<protein>
    <recommendedName>
        <fullName evidence="4">LSM domain-containing protein</fullName>
    </recommendedName>
</protein>
<sequence length="190" mass="21944">MAAPMDENPGNSKGKRYDEELDIMSPNFKPIKALYSEDEIDLPSKDVTQFNNIAEYESFMKRKDRGNPGNVSKPTDTEVPKKKSSSGHTKTKEMTSFQDENLRRRRERMNRNVLTRMETLEKGPLSLLRRCVQEKLLVKVWTRGAVELRGMCKGYIVAFDKHFNLAMIDVDELFRCPLTRDINIKKAAKV</sequence>
<dbReference type="InterPro" id="IPR039267">
    <property type="entry name" value="Lsm11"/>
</dbReference>
<feature type="region of interest" description="Disordered" evidence="1">
    <location>
        <begin position="58"/>
        <end position="100"/>
    </location>
</feature>
<gene>
    <name evidence="2" type="ORF">FSP39_004579</name>
</gene>
<evidence type="ECO:0000256" key="1">
    <source>
        <dbReference type="SAM" id="MobiDB-lite"/>
    </source>
</evidence>
<dbReference type="GO" id="GO:0006398">
    <property type="term" value="P:mRNA 3'-end processing by stem-loop binding and cleavage"/>
    <property type="evidence" value="ECO:0007669"/>
    <property type="project" value="TreeGrafter"/>
</dbReference>
<dbReference type="EMBL" id="VSWD01000010">
    <property type="protein sequence ID" value="KAK3089555.1"/>
    <property type="molecule type" value="Genomic_DNA"/>
</dbReference>
<dbReference type="SUPFAM" id="SSF50182">
    <property type="entry name" value="Sm-like ribonucleoproteins"/>
    <property type="match status" value="1"/>
</dbReference>
<dbReference type="Proteomes" id="UP001186944">
    <property type="component" value="Unassembled WGS sequence"/>
</dbReference>
<evidence type="ECO:0000313" key="3">
    <source>
        <dbReference type="Proteomes" id="UP001186944"/>
    </source>
</evidence>
<dbReference type="AlphaFoldDB" id="A0AA88XPS9"/>
<dbReference type="GO" id="GO:0071209">
    <property type="term" value="F:U7 snRNA binding"/>
    <property type="evidence" value="ECO:0007669"/>
    <property type="project" value="InterPro"/>
</dbReference>
<reference evidence="2" key="1">
    <citation type="submission" date="2019-08" db="EMBL/GenBank/DDBJ databases">
        <title>The improved chromosome-level genome for the pearl oyster Pinctada fucata martensii using PacBio sequencing and Hi-C.</title>
        <authorList>
            <person name="Zheng Z."/>
        </authorList>
    </citation>
    <scope>NUCLEOTIDE SEQUENCE</scope>
    <source>
        <strain evidence="2">ZZ-2019</strain>
        <tissue evidence="2">Adductor muscle</tissue>
    </source>
</reference>
<dbReference type="GO" id="GO:0005683">
    <property type="term" value="C:U7 snRNP"/>
    <property type="evidence" value="ECO:0007669"/>
    <property type="project" value="TreeGrafter"/>
</dbReference>
<organism evidence="2 3">
    <name type="scientific">Pinctada imbricata</name>
    <name type="common">Atlantic pearl-oyster</name>
    <name type="synonym">Pinctada martensii</name>
    <dbReference type="NCBI Taxonomy" id="66713"/>
    <lineage>
        <taxon>Eukaryota</taxon>
        <taxon>Metazoa</taxon>
        <taxon>Spiralia</taxon>
        <taxon>Lophotrochozoa</taxon>
        <taxon>Mollusca</taxon>
        <taxon>Bivalvia</taxon>
        <taxon>Autobranchia</taxon>
        <taxon>Pteriomorphia</taxon>
        <taxon>Pterioida</taxon>
        <taxon>Pterioidea</taxon>
        <taxon>Pteriidae</taxon>
        <taxon>Pinctada</taxon>
    </lineage>
</organism>
<name>A0AA88XPS9_PINIB</name>
<accession>A0AA88XPS9</accession>
<dbReference type="PANTHER" id="PTHR21415">
    <property type="entry name" value="U7 SNRNA-ASSOCIATED SM-LIKE PROTEIN LSM11"/>
    <property type="match status" value="1"/>
</dbReference>
<evidence type="ECO:0000313" key="2">
    <source>
        <dbReference type="EMBL" id="KAK3089555.1"/>
    </source>
</evidence>
<keyword evidence="3" id="KW-1185">Reference proteome</keyword>
<proteinExistence type="predicted"/>
<evidence type="ECO:0008006" key="4">
    <source>
        <dbReference type="Google" id="ProtNLM"/>
    </source>
</evidence>